<keyword evidence="5" id="KW-1185">Reference proteome</keyword>
<dbReference type="EMBL" id="JACCCQ010000001">
    <property type="protein sequence ID" value="NYF57233.1"/>
    <property type="molecule type" value="Genomic_DNA"/>
</dbReference>
<evidence type="ECO:0000259" key="3">
    <source>
        <dbReference type="Pfam" id="PF03413"/>
    </source>
</evidence>
<dbReference type="RefSeq" id="WP_179803375.1">
    <property type="nucleotide sequence ID" value="NZ_JACCCQ010000001.1"/>
</dbReference>
<evidence type="ECO:0000256" key="2">
    <source>
        <dbReference type="SAM" id="SignalP"/>
    </source>
</evidence>
<evidence type="ECO:0000313" key="4">
    <source>
        <dbReference type="EMBL" id="NYF57233.1"/>
    </source>
</evidence>
<feature type="compositionally biased region" description="Basic and acidic residues" evidence="1">
    <location>
        <begin position="173"/>
        <end position="197"/>
    </location>
</feature>
<feature type="signal peptide" evidence="2">
    <location>
        <begin position="1"/>
        <end position="28"/>
    </location>
</feature>
<feature type="region of interest" description="Disordered" evidence="1">
    <location>
        <begin position="119"/>
        <end position="197"/>
    </location>
</feature>
<evidence type="ECO:0000313" key="5">
    <source>
        <dbReference type="Proteomes" id="UP000631553"/>
    </source>
</evidence>
<feature type="region of interest" description="Disordered" evidence="1">
    <location>
        <begin position="39"/>
        <end position="64"/>
    </location>
</feature>
<dbReference type="Gene3D" id="3.10.450.40">
    <property type="match status" value="1"/>
</dbReference>
<organism evidence="4 5">
    <name type="scientific">Micromonospora purpureochromogenes</name>
    <dbReference type="NCBI Taxonomy" id="47872"/>
    <lineage>
        <taxon>Bacteria</taxon>
        <taxon>Bacillati</taxon>
        <taxon>Actinomycetota</taxon>
        <taxon>Actinomycetes</taxon>
        <taxon>Micromonosporales</taxon>
        <taxon>Micromonosporaceae</taxon>
        <taxon>Micromonospora</taxon>
    </lineage>
</organism>
<protein>
    <submittedName>
        <fullName evidence="4">Membrane protein YkoI</fullName>
    </submittedName>
</protein>
<accession>A0ABX2RMJ1</accession>
<comment type="caution">
    <text evidence="4">The sequence shown here is derived from an EMBL/GenBank/DDBJ whole genome shotgun (WGS) entry which is preliminary data.</text>
</comment>
<feature type="chain" id="PRO_5045618544" evidence="2">
    <location>
        <begin position="29"/>
        <end position="197"/>
    </location>
</feature>
<feature type="domain" description="PepSY" evidence="3">
    <location>
        <begin position="68"/>
        <end position="122"/>
    </location>
</feature>
<keyword evidence="2" id="KW-0732">Signal</keyword>
<feature type="compositionally biased region" description="Low complexity" evidence="1">
    <location>
        <begin position="39"/>
        <end position="58"/>
    </location>
</feature>
<dbReference type="Proteomes" id="UP000631553">
    <property type="component" value="Unassembled WGS sequence"/>
</dbReference>
<dbReference type="Pfam" id="PF03413">
    <property type="entry name" value="PepSY"/>
    <property type="match status" value="1"/>
</dbReference>
<evidence type="ECO:0000256" key="1">
    <source>
        <dbReference type="SAM" id="MobiDB-lite"/>
    </source>
</evidence>
<gene>
    <name evidence="4" type="ORF">HDA35_003064</name>
</gene>
<proteinExistence type="predicted"/>
<name>A0ABX2RMJ1_9ACTN</name>
<dbReference type="InterPro" id="IPR025711">
    <property type="entry name" value="PepSY"/>
</dbReference>
<feature type="compositionally biased region" description="Basic and acidic residues" evidence="1">
    <location>
        <begin position="134"/>
        <end position="165"/>
    </location>
</feature>
<sequence>MRRTSLILASAGGVAVLAVTGAALGVTAADRQADAPRAALAATSVDDTPTPDDSPSTAGAAPAGVDRDRAGALALAAVGGGWVVDVEAEREHGRPVWSVEVSTGVAGWDVHVDRDTGAVLRIRPESGDDQTAPDGRRTDDATGPRDRGGDATGTDDRGGDRRGGADDSDDSDDDRRHGGDDRGGDDHGGDRHGDDDY</sequence>
<reference evidence="4 5" key="1">
    <citation type="submission" date="2020-07" db="EMBL/GenBank/DDBJ databases">
        <title>Sequencing the genomes of 1000 actinobacteria strains.</title>
        <authorList>
            <person name="Klenk H.-P."/>
        </authorList>
    </citation>
    <scope>NUCLEOTIDE SEQUENCE [LARGE SCALE GENOMIC DNA]</scope>
    <source>
        <strain evidence="4 5">DSM 43814</strain>
    </source>
</reference>